<evidence type="ECO:0000259" key="9">
    <source>
        <dbReference type="PROSITE" id="PS51722"/>
    </source>
</evidence>
<reference evidence="10 11" key="1">
    <citation type="submission" date="2016-07" db="EMBL/GenBank/DDBJ databases">
        <title>Genome and transcriptome analysis of iron-reducing fermentative bacteria Anoxybacter fermentans.</title>
        <authorList>
            <person name="Zeng X."/>
            <person name="Shao Z."/>
        </authorList>
    </citation>
    <scope>NUCLEOTIDE SEQUENCE [LARGE SCALE GENOMIC DNA]</scope>
    <source>
        <strain evidence="10 11">DY22613</strain>
    </source>
</reference>
<dbReference type="RefSeq" id="WP_164731138.1">
    <property type="nucleotide sequence ID" value="NZ_CP016379.1"/>
</dbReference>
<dbReference type="CDD" id="cd15491">
    <property type="entry name" value="selB_III"/>
    <property type="match status" value="1"/>
</dbReference>
<dbReference type="InterPro" id="IPR036388">
    <property type="entry name" value="WH-like_DNA-bd_sf"/>
</dbReference>
<name>A0A3Q9HSF0_9FIRM</name>
<accession>A0A3Q9HSF0</accession>
<dbReference type="SUPFAM" id="SSF50447">
    <property type="entry name" value="Translation proteins"/>
    <property type="match status" value="1"/>
</dbReference>
<dbReference type="SUPFAM" id="SSF50465">
    <property type="entry name" value="EF-Tu/eEF-1alpha/eIF2-gamma C-terminal domain"/>
    <property type="match status" value="1"/>
</dbReference>
<evidence type="ECO:0000313" key="10">
    <source>
        <dbReference type="EMBL" id="AZR74580.1"/>
    </source>
</evidence>
<dbReference type="SUPFAM" id="SSF46785">
    <property type="entry name" value="Winged helix' DNA-binding domain"/>
    <property type="match status" value="3"/>
</dbReference>
<dbReference type="PRINTS" id="PR00315">
    <property type="entry name" value="ELONGATNFCT"/>
</dbReference>
<dbReference type="GO" id="GO:0003924">
    <property type="term" value="F:GTPase activity"/>
    <property type="evidence" value="ECO:0007669"/>
    <property type="project" value="InterPro"/>
</dbReference>
<dbReference type="InterPro" id="IPR015191">
    <property type="entry name" value="SelB_WHD4"/>
</dbReference>
<sequence length="630" mass="71613">MQSVIIGTAGHVDHGKTTLIRALTGVDTDRLKEEKERKLTIDLGFAPFDLPSGRRVSVIDVPGHKKFMGNMLAGIGGIDLVLLVIDANEGVMPQTREHLEVISLLQIKKMLVVLTKIDTVEVEWLDLVEEEVREELKDTPYKDAEIVRVSAVKGIGIEKLKFKIDEIIDTLEPKDINAPLRLPVDRSFKMKGFGTVITGTLLAGKVKKDQQVDILPQGLTCRVRNIEVHNQPVNEAYAGQRVALNLAGVEKEDVPRGSVIAQPGFFKPTDRLDVEIEVLPDFPYPLKHASRVHFHIGTSDLLAKVYLLEKKELLPGEKGFAQLELADKIVAYYQDLFIIRFYSPVKTMGGGRVLNVNPGLYRKYGEEEMAELKLLAGGSSEDLVLQQILRHGIISPSELLKEAKLAEKELDELLEKLLDKEMIIELGDGYLMALTVYRDWKKRILKKLEEFHKENHLKPGISRAELKQVLPDKLTTQKYDLFLEKLLKSGEIRLDQYMVALASFEPQPIKEEEKILKEIKKIFADKGIETPGIKELAREIKIDEKKVQEYLEYLMYLGEIVQIRDGYYLSVSVLNEVQDKVVNYLKEKGEITLAEARDLLESSRKYTLPIMEYFDQINLTRRKDNVRVLI</sequence>
<evidence type="ECO:0000256" key="4">
    <source>
        <dbReference type="ARBA" id="ARBA00022741"/>
    </source>
</evidence>
<keyword evidence="10" id="KW-0251">Elongation factor</keyword>
<dbReference type="CDD" id="cd03696">
    <property type="entry name" value="SelB_II"/>
    <property type="match status" value="1"/>
</dbReference>
<keyword evidence="5" id="KW-0648">Protein biosynthesis</keyword>
<dbReference type="Gene3D" id="3.40.50.300">
    <property type="entry name" value="P-loop containing nucleotide triphosphate hydrolases"/>
    <property type="match status" value="1"/>
</dbReference>
<comment type="subcellular location">
    <subcellularLocation>
        <location evidence="1">Cytoplasm</location>
    </subcellularLocation>
</comment>
<evidence type="ECO:0000313" key="11">
    <source>
        <dbReference type="Proteomes" id="UP000267250"/>
    </source>
</evidence>
<dbReference type="Gene3D" id="1.10.10.10">
    <property type="entry name" value="Winged helix-like DNA-binding domain superfamily/Winged helix DNA-binding domain"/>
    <property type="match status" value="1"/>
</dbReference>
<dbReference type="Gene3D" id="1.10.10.2770">
    <property type="match status" value="1"/>
</dbReference>
<dbReference type="InterPro" id="IPR000795">
    <property type="entry name" value="T_Tr_GTP-bd_dom"/>
</dbReference>
<keyword evidence="6" id="KW-0342">GTP-binding</keyword>
<dbReference type="InterPro" id="IPR009001">
    <property type="entry name" value="Transl_elong_EF1A/Init_IF2_C"/>
</dbReference>
<dbReference type="InterPro" id="IPR005225">
    <property type="entry name" value="Small_GTP-bd"/>
</dbReference>
<dbReference type="InterPro" id="IPR009000">
    <property type="entry name" value="Transl_B-barrel_sf"/>
</dbReference>
<dbReference type="NCBIfam" id="TIGR00475">
    <property type="entry name" value="selB"/>
    <property type="match status" value="1"/>
</dbReference>
<keyword evidence="3" id="KW-0963">Cytoplasm</keyword>
<dbReference type="CDD" id="cd04171">
    <property type="entry name" value="SelB"/>
    <property type="match status" value="1"/>
</dbReference>
<dbReference type="InterPro" id="IPR036390">
    <property type="entry name" value="WH_DNA-bd_sf"/>
</dbReference>
<dbReference type="InterPro" id="IPR015190">
    <property type="entry name" value="Elong_fac_SelB-wing-hlx_typ-2"/>
</dbReference>
<dbReference type="Pfam" id="PF03144">
    <property type="entry name" value="GTP_EFTU_D2"/>
    <property type="match status" value="1"/>
</dbReference>
<dbReference type="InterPro" id="IPR004161">
    <property type="entry name" value="EFTu-like_2"/>
</dbReference>
<dbReference type="GO" id="GO:0003723">
    <property type="term" value="F:RNA binding"/>
    <property type="evidence" value="ECO:0007669"/>
    <property type="project" value="InterPro"/>
</dbReference>
<dbReference type="EMBL" id="CP016379">
    <property type="protein sequence ID" value="AZR74580.1"/>
    <property type="molecule type" value="Genomic_DNA"/>
</dbReference>
<dbReference type="PROSITE" id="PS51722">
    <property type="entry name" value="G_TR_2"/>
    <property type="match status" value="1"/>
</dbReference>
<dbReference type="KEGG" id="aft:BBF96_15085"/>
<dbReference type="InterPro" id="IPR050055">
    <property type="entry name" value="EF-Tu_GTPase"/>
</dbReference>
<dbReference type="GO" id="GO:0005829">
    <property type="term" value="C:cytosol"/>
    <property type="evidence" value="ECO:0007669"/>
    <property type="project" value="TreeGrafter"/>
</dbReference>
<evidence type="ECO:0000256" key="2">
    <source>
        <dbReference type="ARBA" id="ARBA00015953"/>
    </source>
</evidence>
<dbReference type="Pfam" id="PF09106">
    <property type="entry name" value="WHD_2nd_SelB"/>
    <property type="match status" value="1"/>
</dbReference>
<dbReference type="Pfam" id="PF25461">
    <property type="entry name" value="Beta-barrel_SelB"/>
    <property type="match status" value="1"/>
</dbReference>
<keyword evidence="4" id="KW-0547">Nucleotide-binding</keyword>
<evidence type="ECO:0000256" key="8">
    <source>
        <dbReference type="ARBA" id="ARBA00031615"/>
    </source>
</evidence>
<organism evidence="10 11">
    <name type="scientific">Anoxybacter fermentans</name>
    <dbReference type="NCBI Taxonomy" id="1323375"/>
    <lineage>
        <taxon>Bacteria</taxon>
        <taxon>Bacillati</taxon>
        <taxon>Bacillota</taxon>
        <taxon>Clostridia</taxon>
        <taxon>Halanaerobiales</taxon>
        <taxon>Anoxybacter</taxon>
    </lineage>
</organism>
<evidence type="ECO:0000256" key="7">
    <source>
        <dbReference type="ARBA" id="ARBA00025526"/>
    </source>
</evidence>
<evidence type="ECO:0000256" key="1">
    <source>
        <dbReference type="ARBA" id="ARBA00004496"/>
    </source>
</evidence>
<dbReference type="InterPro" id="IPR004535">
    <property type="entry name" value="Transl_elong_SelB"/>
</dbReference>
<dbReference type="PANTHER" id="PTHR43721:SF22">
    <property type="entry name" value="ELONGATION FACTOR TU, MITOCHONDRIAL"/>
    <property type="match status" value="1"/>
</dbReference>
<dbReference type="GO" id="GO:0001514">
    <property type="term" value="P:selenocysteine incorporation"/>
    <property type="evidence" value="ECO:0007669"/>
    <property type="project" value="InterPro"/>
</dbReference>
<proteinExistence type="predicted"/>
<dbReference type="Gene3D" id="2.40.30.10">
    <property type="entry name" value="Translation factors"/>
    <property type="match status" value="1"/>
</dbReference>
<dbReference type="NCBIfam" id="TIGR00231">
    <property type="entry name" value="small_GTP"/>
    <property type="match status" value="1"/>
</dbReference>
<dbReference type="FunFam" id="2.40.30.10:FF:000020">
    <property type="entry name" value="Translation elongation factor EF-1"/>
    <property type="match status" value="1"/>
</dbReference>
<dbReference type="InterPro" id="IPR057335">
    <property type="entry name" value="Beta-barrel_SelB"/>
</dbReference>
<dbReference type="GO" id="GO:0003746">
    <property type="term" value="F:translation elongation factor activity"/>
    <property type="evidence" value="ECO:0007669"/>
    <property type="project" value="UniProtKB-KW"/>
</dbReference>
<gene>
    <name evidence="10" type="ORF">BBF96_15085</name>
</gene>
<evidence type="ECO:0000256" key="6">
    <source>
        <dbReference type="ARBA" id="ARBA00023134"/>
    </source>
</evidence>
<keyword evidence="11" id="KW-1185">Reference proteome</keyword>
<dbReference type="AlphaFoldDB" id="A0A3Q9HSF0"/>
<dbReference type="PANTHER" id="PTHR43721">
    <property type="entry name" value="ELONGATION FACTOR TU-RELATED"/>
    <property type="match status" value="1"/>
</dbReference>
<dbReference type="GO" id="GO:0005525">
    <property type="term" value="F:GTP binding"/>
    <property type="evidence" value="ECO:0007669"/>
    <property type="project" value="UniProtKB-KW"/>
</dbReference>
<protein>
    <recommendedName>
        <fullName evidence="2">Selenocysteine-specific elongation factor</fullName>
    </recommendedName>
    <alternativeName>
        <fullName evidence="8">SelB translation factor</fullName>
    </alternativeName>
</protein>
<evidence type="ECO:0000256" key="3">
    <source>
        <dbReference type="ARBA" id="ARBA00022490"/>
    </source>
</evidence>
<feature type="domain" description="Tr-type G" evidence="9">
    <location>
        <begin position="1"/>
        <end position="174"/>
    </location>
</feature>
<dbReference type="Pfam" id="PF00009">
    <property type="entry name" value="GTP_EFTU"/>
    <property type="match status" value="1"/>
</dbReference>
<comment type="function">
    <text evidence="7">Translation factor necessary for the incorporation of selenocysteine into proteins. It probably replaces EF-Tu for the insertion of selenocysteine directed by the UGA codon. SelB binds GTP and GDP.</text>
</comment>
<dbReference type="InterPro" id="IPR027417">
    <property type="entry name" value="P-loop_NTPase"/>
</dbReference>
<dbReference type="SUPFAM" id="SSF52540">
    <property type="entry name" value="P-loop containing nucleoside triphosphate hydrolases"/>
    <property type="match status" value="1"/>
</dbReference>
<dbReference type="Proteomes" id="UP000267250">
    <property type="component" value="Chromosome"/>
</dbReference>
<dbReference type="Pfam" id="PF09107">
    <property type="entry name" value="WHD_3rd_SelB"/>
    <property type="match status" value="1"/>
</dbReference>
<evidence type="ECO:0000256" key="5">
    <source>
        <dbReference type="ARBA" id="ARBA00022917"/>
    </source>
</evidence>